<evidence type="ECO:0000256" key="8">
    <source>
        <dbReference type="SAM" id="Phobius"/>
    </source>
</evidence>
<reference evidence="10 11" key="1">
    <citation type="journal article" date="2010" name="Science">
        <title>Genomic analysis of organismal complexity in the multicellular green alga Volvox carteri.</title>
        <authorList>
            <person name="Prochnik S.E."/>
            <person name="Umen J."/>
            <person name="Nedelcu A.M."/>
            <person name="Hallmann A."/>
            <person name="Miller S.M."/>
            <person name="Nishii I."/>
            <person name="Ferris P."/>
            <person name="Kuo A."/>
            <person name="Mitros T."/>
            <person name="Fritz-Laylin L.K."/>
            <person name="Hellsten U."/>
            <person name="Chapman J."/>
            <person name="Simakov O."/>
            <person name="Rensing S.A."/>
            <person name="Terry A."/>
            <person name="Pangilinan J."/>
            <person name="Kapitonov V."/>
            <person name="Jurka J."/>
            <person name="Salamov A."/>
            <person name="Shapiro H."/>
            <person name="Schmutz J."/>
            <person name="Grimwood J."/>
            <person name="Lindquist E."/>
            <person name="Lucas S."/>
            <person name="Grigoriev I.V."/>
            <person name="Schmitt R."/>
            <person name="Kirk D."/>
            <person name="Rokhsar D.S."/>
        </authorList>
    </citation>
    <scope>NUCLEOTIDE SEQUENCE [LARGE SCALE GENOMIC DNA]</scope>
    <source>
        <strain evidence="11">f. Nagariensis / Eve</strain>
    </source>
</reference>
<dbReference type="RefSeq" id="XP_002951261.1">
    <property type="nucleotide sequence ID" value="XM_002951215.1"/>
</dbReference>
<evidence type="ECO:0000313" key="10">
    <source>
        <dbReference type="EMBL" id="EFJ47790.1"/>
    </source>
</evidence>
<evidence type="ECO:0000313" key="11">
    <source>
        <dbReference type="Proteomes" id="UP000001058"/>
    </source>
</evidence>
<dbReference type="InterPro" id="IPR039728">
    <property type="entry name" value="GLG1"/>
</dbReference>
<sequence length="913" mass="101940">MRSLLLALALGAHLILASAADATASAAAVKKEAPQPKLSNIIPSAGSAELYNGNGDVSATGECAGDAKAACKDVIAGEGRLASCLTKRIRAQRQGNVVGRKVVDKCVEALAAFKIDRSKKINKDLPLAKACKDDVDKLCKDVSDDKAPGSVISCLLDKKAKLTAGCSAEVFRTQQEVAEDYRFDYKLYTACKDDVNNLCKDVEQGEELECLAQKRIRVTWECQNQMFRNEKESGDDIRLSTRLFKKCLTDQRKFCKDIEPGHMRVQECLEDHIDEADFSAECKSELEEVIASRVADFRLDTALREACEGDLKDTCDTTLKQMDEDDNSKRSALNCLQSLRDELKSDKCKAEIHRRLKRAARDIRFDERLASACTDDRNRFCSDIQPGSARVIRCLQDNRNSLDQNCAAALFDHEVMMAEDIDFKFPMKRACAWEISSFCKNIPHGHARIVRCLEDQLDNTDMSKECKDEVMKDMNRMAQDYRLNWRLNHACESEIQKLCPNSCSTTPGVTCGGLVLQCLQDKQDNITNEACQDEVFYYELMEVTDFRNDVILAEACRSDVESYCKDVEPGEGRVHQCLRYNKEKLSEQCRNEEMKLAALEYRDIRLRPKLNKLCSEEKAVYCKDVKPGKARVIKCLMENMAQPNFGEECKEELQKREDMMKSDYRYDIGVFTNCESDVETYCKEAKTKLRGNATVLKCLVDNFKSLAEQCQTEMSRAVRLALWDYKPGAALTTTCDADVEAQCPRTKESKKKDRSTDSYFLRGCVSAFVLLVLTFFGNSSGIALRGARSRSGAVFTIGAVGRCLSKALVEGKRLDSKCRALVLVAAPKDARVYFDHPESTSALIQKIAQVQQAAGLESVLVDTVSSTITVTGWVALACIISLIIVFIGGAVMLYKRLVGAEKPHTLHIKSGDA</sequence>
<organism evidence="11">
    <name type="scientific">Volvox carteri f. nagariensis</name>
    <dbReference type="NCBI Taxonomy" id="3068"/>
    <lineage>
        <taxon>Eukaryota</taxon>
        <taxon>Viridiplantae</taxon>
        <taxon>Chlorophyta</taxon>
        <taxon>core chlorophytes</taxon>
        <taxon>Chlorophyceae</taxon>
        <taxon>CS clade</taxon>
        <taxon>Chlamydomonadales</taxon>
        <taxon>Volvocaceae</taxon>
        <taxon>Volvox</taxon>
    </lineage>
</organism>
<dbReference type="InterPro" id="IPR001893">
    <property type="entry name" value="Cys-rich_GLG1_repeat"/>
</dbReference>
<feature type="transmembrane region" description="Helical" evidence="8">
    <location>
        <begin position="870"/>
        <end position="894"/>
    </location>
</feature>
<proteinExistence type="predicted"/>
<evidence type="ECO:0008006" key="12">
    <source>
        <dbReference type="Google" id="ProtNLM"/>
    </source>
</evidence>
<evidence type="ECO:0000256" key="6">
    <source>
        <dbReference type="ARBA" id="ARBA00023136"/>
    </source>
</evidence>
<gene>
    <name evidence="10" type="ORF">VOLCADRAFT_105028</name>
</gene>
<dbReference type="Proteomes" id="UP000001058">
    <property type="component" value="Unassembled WGS sequence"/>
</dbReference>
<keyword evidence="3 9" id="KW-0732">Signal</keyword>
<protein>
    <recommendedName>
        <fullName evidence="12">Golgi apparatus protein 1</fullName>
    </recommendedName>
</protein>
<keyword evidence="7" id="KW-0325">Glycoprotein</keyword>
<keyword evidence="4" id="KW-0677">Repeat</keyword>
<feature type="chain" id="PRO_5003123997" description="Golgi apparatus protein 1" evidence="9">
    <location>
        <begin position="20"/>
        <end position="913"/>
    </location>
</feature>
<evidence type="ECO:0000256" key="2">
    <source>
        <dbReference type="ARBA" id="ARBA00022692"/>
    </source>
</evidence>
<dbReference type="GO" id="GO:0000139">
    <property type="term" value="C:Golgi membrane"/>
    <property type="evidence" value="ECO:0007669"/>
    <property type="project" value="InterPro"/>
</dbReference>
<keyword evidence="6 8" id="KW-0472">Membrane</keyword>
<dbReference type="KEGG" id="vcn:VOLCADRAFT_105028"/>
<keyword evidence="2 8" id="KW-0812">Transmembrane</keyword>
<dbReference type="OrthoDB" id="2015434at2759"/>
<dbReference type="PANTHER" id="PTHR11884:SF1">
    <property type="entry name" value="GOLGI APPARATUS PROTEIN 1"/>
    <property type="match status" value="1"/>
</dbReference>
<dbReference type="Pfam" id="PF00839">
    <property type="entry name" value="Cys_rich_FGFR"/>
    <property type="match status" value="10"/>
</dbReference>
<dbReference type="PANTHER" id="PTHR11884">
    <property type="entry name" value="SELECTIN LIGAND RELATED"/>
    <property type="match status" value="1"/>
</dbReference>
<dbReference type="GeneID" id="9615421"/>
<feature type="transmembrane region" description="Helical" evidence="8">
    <location>
        <begin position="759"/>
        <end position="779"/>
    </location>
</feature>
<evidence type="ECO:0000256" key="5">
    <source>
        <dbReference type="ARBA" id="ARBA00022989"/>
    </source>
</evidence>
<evidence type="ECO:0000256" key="4">
    <source>
        <dbReference type="ARBA" id="ARBA00022737"/>
    </source>
</evidence>
<comment type="subcellular location">
    <subcellularLocation>
        <location evidence="1">Membrane</location>
        <topology evidence="1">Single-pass type I membrane protein</topology>
    </subcellularLocation>
</comment>
<dbReference type="InterPro" id="IPR017873">
    <property type="entry name" value="Cys-rich_GLG1_repeat_euk"/>
</dbReference>
<keyword evidence="11" id="KW-1185">Reference proteome</keyword>
<dbReference type="AlphaFoldDB" id="D8TXW2"/>
<dbReference type="PROSITE" id="PS51289">
    <property type="entry name" value="GLG1_C_RICH"/>
    <property type="match status" value="4"/>
</dbReference>
<evidence type="ECO:0000256" key="9">
    <source>
        <dbReference type="SAM" id="SignalP"/>
    </source>
</evidence>
<dbReference type="STRING" id="3068.D8TXW2"/>
<evidence type="ECO:0000256" key="3">
    <source>
        <dbReference type="ARBA" id="ARBA00022729"/>
    </source>
</evidence>
<dbReference type="EMBL" id="GL378343">
    <property type="protein sequence ID" value="EFJ47790.1"/>
    <property type="molecule type" value="Genomic_DNA"/>
</dbReference>
<feature type="signal peptide" evidence="9">
    <location>
        <begin position="1"/>
        <end position="19"/>
    </location>
</feature>
<name>D8TXW2_VOLCA</name>
<dbReference type="InParanoid" id="D8TXW2"/>
<keyword evidence="5 8" id="KW-1133">Transmembrane helix</keyword>
<evidence type="ECO:0000256" key="1">
    <source>
        <dbReference type="ARBA" id="ARBA00004479"/>
    </source>
</evidence>
<accession>D8TXW2</accession>
<evidence type="ECO:0000256" key="7">
    <source>
        <dbReference type="ARBA" id="ARBA00023180"/>
    </source>
</evidence>
<dbReference type="eggNOG" id="KOG3648">
    <property type="taxonomic scope" value="Eukaryota"/>
</dbReference>